<sequence>MTQDNIRAPIPRKPSADPLERCNSSFETGHEENLADDKAELTSGNLANKSSSTFGAPGHFRSFTPSETSTNRTKQPHLRHQLRRPSYCSLEQAREHHYNLDYPENWDEIEKLQHDPNSRFYARKRPRTLNLPRLLPYQTESPSDQAKFLSHIVSHLYISICTLDIQGSLSVTVKDLASVKANLSDVDVALETNLFEATSEAAAAAAAAVAATTSMGGSSDHMDDEASNYFSVENLGGDSDTEYDDEEEDDEDDEDDDEDDDDEEDGQESAIQHKKSPKSAAVVGVRIWTHELLVWLKMKYEMPVKLRIALARVYYAICLSRGQHINLRTYVKTFQVLTKDQLFLKEQGLSLPWEALCSELESHLPAIDDDHEQLEKKEQKSLLRLAEKASPFFDKSALPQIYSRLGSKFSLANVSNVLASMSLLPISFTEGGVDDPFDIRHYISSFFYMWSKLYKNSAFFGDLHLASRLGTISMAALTEMAHRENKKELQLGAGVFSADQMDYIFNTLMNSLSIMNEKYASMKASFFHGYSSAIIFSIKGSTALERDGIIKKLQVLLNAIESYIHPSNSGEWSRSISKLILSLIYQFHKRYNTEVQEYGTLNSLPEEFKLGSDVTTKFVEVFLPLIRIGVQSKSAKVAEDYQTSMHLLAYFRPEMVLETMLIDVYESLEGVISTHRVTAALRTLEELARYFASTPIYRVHLTRLLSLALPGIDSNDLEKSTITLNGFAAVANFVPFHDLTEGEGDPSFAIQFTSEHLEFLQQKLLTGNDSSITFDIDTETEVMALKSSSSAFKLVVKTLFERVFLLVENIPDPSKSTGIEKHLSEALPKFLYVVFEALSDDIFKMVSDQLFKFISENTFHTIADVIAEICGGIIKREPKLFKKFALHLIDRIKESIEEYGAGASRTGIEIVPRDQPLFWNLVILNECIGNAGEYVVNLSSELKELSFFLMEHVKGPAVFASSYMLNQMLQSTTKIRIKESRLISPSYQSQNGIDERCWGGFQFDEIRFKPENVEFSWFIPSKREIKFAVDCYSEHASKSLNNIMTLMKKFSQNKSDDANDSIHLTDELRSNLLYLGYSVSGISYLFDPSFDEDIPKLSQHQTQTIQQRLVLLNQIRQMKSSGNKSNHGKDELRIENIHENLQRIVEDLDNNSSQVGLDFEKLEEEFSTSRNLDVANDNKRSEFATPEPYNKLDNSEDVDMLHTRSDSSGSSVDASARTSPKIDSLDMSTMNPGITFRDQKLYTSNYIFGDDVETRKSSELYLKVHRIRHLIGKSLHIICKFLVAHFKENTKLFKHYLYVLNIWFSDVGRERLLDFSHAKINVGYVSALQHINKVKKPFTRIAIGARLEAYHSLRVVLHATSRTQTDLDKMLLEDVVKLCFSTYSAISKPAQDALVDAMKRLNGSYNVLVRSSLKLLSKAVDEKDFKKIESGLRTFGIKRIKNKIQNDYFNIQRYVELLHKCLLVDNLEVNALAQKLFKGVYNNISPPSSVCIVDMSEIDSIRPPDEYIDLEINVVRLAKETKRKIYFDKLQKFERSVLENEKTNSHWKSTSLNLCLLINLQLDLEIPVNNDVLQILAKEASNDHPIIARLAMKGVTNTVNKIKRLSDLSYNLQNAYDFKFVSNDHMVVDTRPRRGISYFETWRQELKSDSPNYFIDHKPNSGWLFWDKSMMALKPGANKVEPLRINEVRALQELGKYITKDWFLGIVKLWVADNESNSAFQAADVFITRSLVQLMSMGYVKNFTFTDLLSIVSEIYEKDEKSAHIVVCELFAGILVASGSMTPEVAEIRDEFICKFLGDIFENDLTPDNRGVWNIFSWWLPSHVDVKRFPKIIDHIFTDFHVEQDSDAAIKTATRLNFIKSFGAAITWSFPDPDKIASMALENMSNRYQVIRDQIGSLLAILSFVYYTDSISSSEEFLTQCNNDGGLIFYERAKENKIHSVISTLFESVETSRLEVVNLSPQEILYSDYIYATSTILTWLGQVMATTAAGLYQEYVDIYIIPFLLNLINMKDVCQLGNLDPVTVFKRVSQIPFHVNTLERIIVMIESYSKSDSLNVIQSIIMGEFTETFYFKNLYGFSKSQRQRIISLTNNLIYHKNIEVREAASSTLSGLIHISPPDTVDELVIRLRKKYAHDLDSTRKKYRSTGYKNFTTADTITLHAATLGLGSLIHAFPFLSPPPKWVPNLLTMVANKSSGIPGIVGKTAKETLGKFKKNRQDTWHLDSKVFNEDQMQDLEGVLWKSYFI</sequence>
<evidence type="ECO:0000313" key="10">
    <source>
        <dbReference type="Proteomes" id="UP001497600"/>
    </source>
</evidence>
<feature type="compositionally biased region" description="Polar residues" evidence="5">
    <location>
        <begin position="42"/>
        <end position="54"/>
    </location>
</feature>
<dbReference type="Pfam" id="PF11919">
    <property type="entry name" value="PSME4_C"/>
    <property type="match status" value="1"/>
</dbReference>
<dbReference type="EMBL" id="OZ004256">
    <property type="protein sequence ID" value="CAK7904326.1"/>
    <property type="molecule type" value="Genomic_DNA"/>
</dbReference>
<reference evidence="9 10" key="1">
    <citation type="submission" date="2024-01" db="EMBL/GenBank/DDBJ databases">
        <authorList>
            <consortium name="Genoscope - CEA"/>
            <person name="William W."/>
        </authorList>
    </citation>
    <scope>NUCLEOTIDE SEQUENCE [LARGE SCALE GENOMIC DNA]</scope>
    <source>
        <strain evidence="9 10">29B2s-10</strain>
    </source>
</reference>
<feature type="compositionally biased region" description="Basic and acidic residues" evidence="5">
    <location>
        <begin position="28"/>
        <end position="40"/>
    </location>
</feature>
<dbReference type="Gene3D" id="1.10.287.2210">
    <property type="match status" value="1"/>
</dbReference>
<dbReference type="PANTHER" id="PTHR32170">
    <property type="entry name" value="PROTEASOME ACTIVATOR COMPLEX SUBUNIT 4"/>
    <property type="match status" value="1"/>
</dbReference>
<proteinExistence type="inferred from homology"/>
<evidence type="ECO:0000256" key="2">
    <source>
        <dbReference type="ARBA" id="ARBA00022737"/>
    </source>
</evidence>
<evidence type="ECO:0000256" key="5">
    <source>
        <dbReference type="SAM" id="MobiDB-lite"/>
    </source>
</evidence>
<feature type="region of interest" description="Disordered" evidence="5">
    <location>
        <begin position="1177"/>
        <end position="1224"/>
    </location>
</feature>
<dbReference type="Proteomes" id="UP001497600">
    <property type="component" value="Chromosome D"/>
</dbReference>
<keyword evidence="2" id="KW-0677">Repeat</keyword>
<keyword evidence="10" id="KW-1185">Reference proteome</keyword>
<name>A0ABP0EB02_9ASCO</name>
<feature type="compositionally biased region" description="Low complexity" evidence="5">
    <location>
        <begin position="1206"/>
        <end position="1219"/>
    </location>
</feature>
<feature type="domain" description="Proteasome activator Blm10 N-terminal" evidence="8">
    <location>
        <begin position="91"/>
        <end position="167"/>
    </location>
</feature>
<feature type="region of interest" description="Disordered" evidence="5">
    <location>
        <begin position="1"/>
        <end position="82"/>
    </location>
</feature>
<organism evidence="9 10">
    <name type="scientific">[Candida] anglica</name>
    <dbReference type="NCBI Taxonomy" id="148631"/>
    <lineage>
        <taxon>Eukaryota</taxon>
        <taxon>Fungi</taxon>
        <taxon>Dikarya</taxon>
        <taxon>Ascomycota</taxon>
        <taxon>Saccharomycotina</taxon>
        <taxon>Pichiomycetes</taxon>
        <taxon>Debaryomycetaceae</taxon>
        <taxon>Kurtzmaniella</taxon>
    </lineage>
</organism>
<dbReference type="InterPro" id="IPR032430">
    <property type="entry name" value="Blm10_mid"/>
</dbReference>
<evidence type="ECO:0000259" key="6">
    <source>
        <dbReference type="Pfam" id="PF11919"/>
    </source>
</evidence>
<keyword evidence="3" id="KW-0227">DNA damage</keyword>
<dbReference type="Pfam" id="PF16547">
    <property type="entry name" value="BLM10_N"/>
    <property type="match status" value="1"/>
</dbReference>
<feature type="domain" description="Proteasome activator complex subunit 4 C-terminal" evidence="6">
    <location>
        <begin position="2156"/>
        <end position="2244"/>
    </location>
</feature>
<evidence type="ECO:0000256" key="1">
    <source>
        <dbReference type="ARBA" id="ARBA00005739"/>
    </source>
</evidence>
<gene>
    <name evidence="9" type="primary">BLM10</name>
    <name evidence="9" type="ORF">CAAN4_D08856</name>
</gene>
<accession>A0ABP0EB02</accession>
<dbReference type="InterPro" id="IPR032372">
    <property type="entry name" value="Blm10_N"/>
</dbReference>
<feature type="region of interest" description="Disordered" evidence="5">
    <location>
        <begin position="230"/>
        <end position="277"/>
    </location>
</feature>
<keyword evidence="4" id="KW-0234">DNA repair</keyword>
<dbReference type="InterPro" id="IPR016024">
    <property type="entry name" value="ARM-type_fold"/>
</dbReference>
<keyword evidence="9" id="KW-0647">Proteasome</keyword>
<comment type="similarity">
    <text evidence="1">Belongs to the BLM10 family.</text>
</comment>
<dbReference type="InterPro" id="IPR035309">
    <property type="entry name" value="PSME4"/>
</dbReference>
<feature type="compositionally biased region" description="Polar residues" evidence="5">
    <location>
        <begin position="63"/>
        <end position="73"/>
    </location>
</feature>
<dbReference type="SUPFAM" id="SSF48371">
    <property type="entry name" value="ARM repeat"/>
    <property type="match status" value="2"/>
</dbReference>
<dbReference type="PANTHER" id="PTHR32170:SF3">
    <property type="entry name" value="PROTEASOME ACTIVATOR COMPLEX SUBUNIT 4"/>
    <property type="match status" value="1"/>
</dbReference>
<feature type="domain" description="Proteasome activator Blm10 middle HEAT repeats region" evidence="7">
    <location>
        <begin position="553"/>
        <end position="1086"/>
    </location>
</feature>
<dbReference type="GO" id="GO:0000502">
    <property type="term" value="C:proteasome complex"/>
    <property type="evidence" value="ECO:0007669"/>
    <property type="project" value="UniProtKB-KW"/>
</dbReference>
<evidence type="ECO:0000259" key="8">
    <source>
        <dbReference type="Pfam" id="PF16547"/>
    </source>
</evidence>
<dbReference type="InterPro" id="IPR021843">
    <property type="entry name" value="PSME4_C"/>
</dbReference>
<feature type="compositionally biased region" description="Acidic residues" evidence="5">
    <location>
        <begin position="239"/>
        <end position="267"/>
    </location>
</feature>
<dbReference type="Pfam" id="PF16507">
    <property type="entry name" value="HEAT_PSME4_mid"/>
    <property type="match status" value="1"/>
</dbReference>
<evidence type="ECO:0000313" key="9">
    <source>
        <dbReference type="EMBL" id="CAK7904326.1"/>
    </source>
</evidence>
<evidence type="ECO:0000259" key="7">
    <source>
        <dbReference type="Pfam" id="PF16507"/>
    </source>
</evidence>
<evidence type="ECO:0000256" key="4">
    <source>
        <dbReference type="ARBA" id="ARBA00023204"/>
    </source>
</evidence>
<protein>
    <submittedName>
        <fullName evidence="9">Proteasome activator Blm10p</fullName>
    </submittedName>
</protein>
<evidence type="ECO:0000256" key="3">
    <source>
        <dbReference type="ARBA" id="ARBA00022763"/>
    </source>
</evidence>